<gene>
    <name evidence="3" type="ORF">QE152_g7894</name>
</gene>
<keyword evidence="1" id="KW-0472">Membrane</keyword>
<keyword evidence="4" id="KW-1185">Reference proteome</keyword>
<keyword evidence="1" id="KW-1133">Transmembrane helix</keyword>
<dbReference type="AlphaFoldDB" id="A0AAW1M7K9"/>
<proteinExistence type="predicted"/>
<evidence type="ECO:0000259" key="2">
    <source>
        <dbReference type="Pfam" id="PF13843"/>
    </source>
</evidence>
<dbReference type="Pfam" id="PF13843">
    <property type="entry name" value="DDE_Tnp_1_7"/>
    <property type="match status" value="1"/>
</dbReference>
<feature type="transmembrane region" description="Helical" evidence="1">
    <location>
        <begin position="157"/>
        <end position="179"/>
    </location>
</feature>
<dbReference type="PANTHER" id="PTHR46599">
    <property type="entry name" value="PIGGYBAC TRANSPOSABLE ELEMENT-DERIVED PROTEIN 4"/>
    <property type="match status" value="1"/>
</dbReference>
<sequence length="188" mass="21289">MVAHIGKGTNTVGLPLSNYYVKELTKTIRGSKRNVTMDNWFTSVPVAEALLKPSYNLTIVGTIRKDKPQVPPEMICSRNRTVGTTMFCFDKEKTLVSFKANNKKIVSLLSTMHQEGSIHPETSKPEIIHFYNSTKSGVDSLDQMCSNMNCGRKTRRWPLCVFYDMINIAAINAFVINFFNMNRANQKL</sequence>
<name>A0AAW1M7K9_POPJA</name>
<accession>A0AAW1M7K9</accession>
<evidence type="ECO:0000313" key="3">
    <source>
        <dbReference type="EMBL" id="KAK9744263.1"/>
    </source>
</evidence>
<dbReference type="Proteomes" id="UP001458880">
    <property type="component" value="Unassembled WGS sequence"/>
</dbReference>
<reference evidence="3 4" key="1">
    <citation type="journal article" date="2024" name="BMC Genomics">
        <title>De novo assembly and annotation of Popillia japonica's genome with initial clues to its potential as an invasive pest.</title>
        <authorList>
            <person name="Cucini C."/>
            <person name="Boschi S."/>
            <person name="Funari R."/>
            <person name="Cardaioli E."/>
            <person name="Iannotti N."/>
            <person name="Marturano G."/>
            <person name="Paoli F."/>
            <person name="Bruttini M."/>
            <person name="Carapelli A."/>
            <person name="Frati F."/>
            <person name="Nardi F."/>
        </authorList>
    </citation>
    <scope>NUCLEOTIDE SEQUENCE [LARGE SCALE GENOMIC DNA]</scope>
    <source>
        <strain evidence="3">DMR45628</strain>
    </source>
</reference>
<dbReference type="EMBL" id="JASPKY010000060">
    <property type="protein sequence ID" value="KAK9744263.1"/>
    <property type="molecule type" value="Genomic_DNA"/>
</dbReference>
<evidence type="ECO:0000313" key="4">
    <source>
        <dbReference type="Proteomes" id="UP001458880"/>
    </source>
</evidence>
<dbReference type="InterPro" id="IPR029526">
    <property type="entry name" value="PGBD"/>
</dbReference>
<organism evidence="3 4">
    <name type="scientific">Popillia japonica</name>
    <name type="common">Japanese beetle</name>
    <dbReference type="NCBI Taxonomy" id="7064"/>
    <lineage>
        <taxon>Eukaryota</taxon>
        <taxon>Metazoa</taxon>
        <taxon>Ecdysozoa</taxon>
        <taxon>Arthropoda</taxon>
        <taxon>Hexapoda</taxon>
        <taxon>Insecta</taxon>
        <taxon>Pterygota</taxon>
        <taxon>Neoptera</taxon>
        <taxon>Endopterygota</taxon>
        <taxon>Coleoptera</taxon>
        <taxon>Polyphaga</taxon>
        <taxon>Scarabaeiformia</taxon>
        <taxon>Scarabaeidae</taxon>
        <taxon>Rutelinae</taxon>
        <taxon>Popillia</taxon>
    </lineage>
</organism>
<dbReference type="PANTHER" id="PTHR46599:SF6">
    <property type="entry name" value="DUAL SPECIFICITY PHOSPHATASE 26"/>
    <property type="match status" value="1"/>
</dbReference>
<protein>
    <submittedName>
        <fullName evidence="3">Transposase IS4</fullName>
    </submittedName>
</protein>
<comment type="caution">
    <text evidence="3">The sequence shown here is derived from an EMBL/GenBank/DDBJ whole genome shotgun (WGS) entry which is preliminary data.</text>
</comment>
<evidence type="ECO:0000256" key="1">
    <source>
        <dbReference type="SAM" id="Phobius"/>
    </source>
</evidence>
<keyword evidence="1" id="KW-0812">Transmembrane</keyword>
<feature type="domain" description="PiggyBac transposable element-derived protein" evidence="2">
    <location>
        <begin position="16"/>
        <end position="174"/>
    </location>
</feature>